<protein>
    <submittedName>
        <fullName evidence="2">HERC1 protein</fullName>
    </submittedName>
</protein>
<proteinExistence type="predicted"/>
<feature type="region of interest" description="Disordered" evidence="1">
    <location>
        <begin position="149"/>
        <end position="251"/>
    </location>
</feature>
<dbReference type="AlphaFoldDB" id="A0A812JDD9"/>
<sequence>MGGSFMLENPVTTLMFSFPPLRLALVKLKQIYRVNFWMRHYGHQTDKRTSILTNKKILTRLDVGELKRKAAPSNVRTAVHYLDKNKKTYPAAFVGELFRLLPSIRAERNEMQMQVDEATPLMCLLMQTEWLSWEEAWEGVAETQLVESPSRYASPSQTTVAAASPSAESSRKAVLQHHLKAGTSKKDTTPKKAAAPKKSATTPTKAASPRSKGTPKKPLTNEELDLLIPDKDDRNAKKPALGQPQLSPQAIRMRTQRIFKPRSNGTLKVSQEIWNEWHQKGARRTMLETIFHQCGYDPATFMSEVEVMRAELIENEVPASTLASLAVAAKADGLGCTIPTSDANHAARDTQKFIHRWGLSWNIPFSYFRFEHEQKQIDVPYFSPLKLIPALLERAPELLFGGLGIVPGQRHLSAFWSAYRQTHPTHRVFVDHSDSLSTVIPLAVHGDEGRGVRKGNTCLLTLESPFGLGTAANVSAGNHYCGCNGCQSGGVNMDEPVLSSSANNDIAGMQEHNVKGHCFLTKFLVFLLPHALYKASDLWLALLEQVCKELRQLFFEGVYAGGRYWHAAVIGCKGDMAYFVKIANLTRCYTRLAEDACMCHECLAGSRSQPFEDCSERPSWAQSLYARRPWDDTPVISAIPFDSTPERMLRRDVFHNTKIGVFRDLVGSAVVLIAELGYFSDDQGSNSMKFLLQRAHSHFRLYCLAIKKPAALHSFSKENFSAPTRKAFPWVRSKGSDTTLLVDWLVALCTALLATPLDPAHVPVISLIKQTAQAASNFMKSMYRHGLWLTRRCAEAVYAEGRRFLEGCNELAYTSLHRLRFNGFGMKPKLHMVAHTTWDLKRWLDDASVTLIPSPLMWCCEPNEDMVGRMSRIARRSHQARVCERSLEKYLIKTRALYRRYKKNPELSLKRKR</sequence>
<feature type="compositionally biased region" description="Polar residues" evidence="1">
    <location>
        <begin position="149"/>
        <end position="161"/>
    </location>
</feature>
<name>A0A812JDD9_9DINO</name>
<evidence type="ECO:0000313" key="2">
    <source>
        <dbReference type="EMBL" id="CAE7204708.1"/>
    </source>
</evidence>
<dbReference type="Proteomes" id="UP000604046">
    <property type="component" value="Unassembled WGS sequence"/>
</dbReference>
<comment type="caution">
    <text evidence="2">The sequence shown here is derived from an EMBL/GenBank/DDBJ whole genome shotgun (WGS) entry which is preliminary data.</text>
</comment>
<reference evidence="2" key="1">
    <citation type="submission" date="2021-02" db="EMBL/GenBank/DDBJ databases">
        <authorList>
            <person name="Dougan E. K."/>
            <person name="Rhodes N."/>
            <person name="Thang M."/>
            <person name="Chan C."/>
        </authorList>
    </citation>
    <scope>NUCLEOTIDE SEQUENCE</scope>
</reference>
<dbReference type="EMBL" id="CAJNDS010000424">
    <property type="protein sequence ID" value="CAE7204708.1"/>
    <property type="molecule type" value="Genomic_DNA"/>
</dbReference>
<accession>A0A812JDD9</accession>
<organism evidence="2 3">
    <name type="scientific">Symbiodinium natans</name>
    <dbReference type="NCBI Taxonomy" id="878477"/>
    <lineage>
        <taxon>Eukaryota</taxon>
        <taxon>Sar</taxon>
        <taxon>Alveolata</taxon>
        <taxon>Dinophyceae</taxon>
        <taxon>Suessiales</taxon>
        <taxon>Symbiodiniaceae</taxon>
        <taxon>Symbiodinium</taxon>
    </lineage>
</organism>
<evidence type="ECO:0000256" key="1">
    <source>
        <dbReference type="SAM" id="MobiDB-lite"/>
    </source>
</evidence>
<dbReference type="OrthoDB" id="426454at2759"/>
<keyword evidence="3" id="KW-1185">Reference proteome</keyword>
<gene>
    <name evidence="2" type="primary">HERC1</name>
    <name evidence="2" type="ORF">SNAT2548_LOCUS6403</name>
</gene>
<feature type="compositionally biased region" description="Low complexity" evidence="1">
    <location>
        <begin position="191"/>
        <end position="209"/>
    </location>
</feature>
<evidence type="ECO:0000313" key="3">
    <source>
        <dbReference type="Proteomes" id="UP000604046"/>
    </source>
</evidence>